<dbReference type="Pfam" id="PF02545">
    <property type="entry name" value="Maf"/>
    <property type="match status" value="1"/>
</dbReference>
<dbReference type="InterPro" id="IPR003697">
    <property type="entry name" value="Maf-like"/>
</dbReference>
<keyword evidence="6" id="KW-1185">Reference proteome</keyword>
<accession>A0ABS5JUD6</accession>
<evidence type="ECO:0000256" key="1">
    <source>
        <dbReference type="ARBA" id="ARBA00001968"/>
    </source>
</evidence>
<comment type="caution">
    <text evidence="4">Lacks conserved residue(s) required for the propagation of feature annotation.</text>
</comment>
<organism evidence="5 6">
    <name type="scientific">Carboxylicivirga linearis</name>
    <dbReference type="NCBI Taxonomy" id="1628157"/>
    <lineage>
        <taxon>Bacteria</taxon>
        <taxon>Pseudomonadati</taxon>
        <taxon>Bacteroidota</taxon>
        <taxon>Bacteroidia</taxon>
        <taxon>Marinilabiliales</taxon>
        <taxon>Marinilabiliaceae</taxon>
        <taxon>Carboxylicivirga</taxon>
    </lineage>
</organism>
<comment type="similarity">
    <text evidence="4">Belongs to the Maf family. YhdE subfamily.</text>
</comment>
<dbReference type="Gene3D" id="3.90.950.10">
    <property type="match status" value="1"/>
</dbReference>
<dbReference type="SUPFAM" id="SSF52972">
    <property type="entry name" value="ITPase-like"/>
    <property type="match status" value="1"/>
</dbReference>
<dbReference type="HAMAP" id="MF_00528">
    <property type="entry name" value="Maf"/>
    <property type="match status" value="1"/>
</dbReference>
<comment type="catalytic activity">
    <reaction evidence="4">
        <text>dTTP + H2O = dTMP + diphosphate + H(+)</text>
        <dbReference type="Rhea" id="RHEA:28534"/>
        <dbReference type="ChEBI" id="CHEBI:15377"/>
        <dbReference type="ChEBI" id="CHEBI:15378"/>
        <dbReference type="ChEBI" id="CHEBI:33019"/>
        <dbReference type="ChEBI" id="CHEBI:37568"/>
        <dbReference type="ChEBI" id="CHEBI:63528"/>
        <dbReference type="EC" id="3.6.1.9"/>
    </reaction>
</comment>
<dbReference type="CDD" id="cd00555">
    <property type="entry name" value="Maf"/>
    <property type="match status" value="1"/>
</dbReference>
<dbReference type="PANTHER" id="PTHR43213:SF5">
    <property type="entry name" value="BIFUNCTIONAL DTTP_UTP PYROPHOSPHATASE_METHYLTRANSFERASE PROTEIN-RELATED"/>
    <property type="match status" value="1"/>
</dbReference>
<reference evidence="5 6" key="1">
    <citation type="journal article" date="2015" name="Int. J. Syst. Evol. Microbiol.">
        <title>Carboxylicivirga linearis sp. nov., isolated from a sea cucumber culture pond.</title>
        <authorList>
            <person name="Wang F.Q."/>
            <person name="Zhou Y.X."/>
            <person name="Lin X.Z."/>
            <person name="Chen G.J."/>
            <person name="Du Z.J."/>
        </authorList>
    </citation>
    <scope>NUCLEOTIDE SEQUENCE [LARGE SCALE GENOMIC DNA]</scope>
    <source>
        <strain evidence="5 6">FB218</strain>
    </source>
</reference>
<feature type="site" description="Important for substrate specificity" evidence="4">
    <location>
        <position position="162"/>
    </location>
</feature>
<evidence type="ECO:0000256" key="4">
    <source>
        <dbReference type="HAMAP-Rule" id="MF_00528"/>
    </source>
</evidence>
<name>A0ABS5JUD6_9BACT</name>
<comment type="function">
    <text evidence="4">Nucleoside triphosphate pyrophosphatase that hydrolyzes dTTP and UTP. May have a dual role in cell division arrest and in preventing the incorporation of modified nucleotides into cellular nucleic acids.</text>
</comment>
<feature type="site" description="Important for substrate specificity" evidence="4">
    <location>
        <position position="80"/>
    </location>
</feature>
<comment type="caution">
    <text evidence="5">The sequence shown here is derived from an EMBL/GenBank/DDBJ whole genome shotgun (WGS) entry which is preliminary data.</text>
</comment>
<dbReference type="RefSeq" id="WP_212215700.1">
    <property type="nucleotide sequence ID" value="NZ_JAGUCO010000005.1"/>
</dbReference>
<evidence type="ECO:0000313" key="6">
    <source>
        <dbReference type="Proteomes" id="UP000708576"/>
    </source>
</evidence>
<dbReference type="PIRSF" id="PIRSF006305">
    <property type="entry name" value="Maf"/>
    <property type="match status" value="1"/>
</dbReference>
<keyword evidence="2 4" id="KW-0378">Hydrolase</keyword>
<keyword evidence="4" id="KW-0963">Cytoplasm</keyword>
<feature type="site" description="Important for substrate specificity" evidence="4">
    <location>
        <position position="19"/>
    </location>
</feature>
<dbReference type="InterPro" id="IPR029001">
    <property type="entry name" value="ITPase-like_fam"/>
</dbReference>
<dbReference type="EMBL" id="JAGUCO010000005">
    <property type="protein sequence ID" value="MBS2098457.1"/>
    <property type="molecule type" value="Genomic_DNA"/>
</dbReference>
<proteinExistence type="inferred from homology"/>
<comment type="subcellular location">
    <subcellularLocation>
        <location evidence="4">Cytoplasm</location>
    </subcellularLocation>
</comment>
<evidence type="ECO:0000256" key="2">
    <source>
        <dbReference type="ARBA" id="ARBA00022801"/>
    </source>
</evidence>
<evidence type="ECO:0000256" key="3">
    <source>
        <dbReference type="ARBA" id="ARBA00023080"/>
    </source>
</evidence>
<gene>
    <name evidence="5" type="primary">maf</name>
    <name evidence="5" type="ORF">KEM10_09210</name>
</gene>
<dbReference type="NCBIfam" id="TIGR00172">
    <property type="entry name" value="maf"/>
    <property type="match status" value="1"/>
</dbReference>
<evidence type="ECO:0000313" key="5">
    <source>
        <dbReference type="EMBL" id="MBS2098457.1"/>
    </source>
</evidence>
<feature type="active site" description="Proton acceptor" evidence="4">
    <location>
        <position position="79"/>
    </location>
</feature>
<sequence length="195" mass="22343">MLQSKLQKYKLVLASQSPRRQELLKHLDISFEVIVKEDVEEIFPDDLSPLEVPEYLSRLKAEPYKEELEQYPWIVITADTIVLCDGEILGKPKDRDDAIRMLQLLSGKSHEVVTGVCLSSGSHQHCFSVSTKVFFKQLSDDEINYYIDKYKPFDKAGAYGIQEWIGMVGIEKIEGSYFNVVGLPVQALYTELMKF</sequence>
<protein>
    <recommendedName>
        <fullName evidence="4">dTTP/UTP pyrophosphatase</fullName>
        <shortName evidence="4">dTTPase/UTPase</shortName>
        <ecNumber evidence="4">3.6.1.9</ecNumber>
    </recommendedName>
    <alternativeName>
        <fullName evidence="4">Nucleoside triphosphate pyrophosphatase</fullName>
    </alternativeName>
    <alternativeName>
        <fullName evidence="4">Nucleotide pyrophosphatase</fullName>
        <shortName evidence="4">Nucleotide PPase</shortName>
    </alternativeName>
</protein>
<dbReference type="PANTHER" id="PTHR43213">
    <property type="entry name" value="BIFUNCTIONAL DTTP/UTP PYROPHOSPHATASE/METHYLTRANSFERASE PROTEIN-RELATED"/>
    <property type="match status" value="1"/>
</dbReference>
<comment type="catalytic activity">
    <reaction evidence="4">
        <text>UTP + H2O = UMP + diphosphate + H(+)</text>
        <dbReference type="Rhea" id="RHEA:29395"/>
        <dbReference type="ChEBI" id="CHEBI:15377"/>
        <dbReference type="ChEBI" id="CHEBI:15378"/>
        <dbReference type="ChEBI" id="CHEBI:33019"/>
        <dbReference type="ChEBI" id="CHEBI:46398"/>
        <dbReference type="ChEBI" id="CHEBI:57865"/>
        <dbReference type="EC" id="3.6.1.9"/>
    </reaction>
</comment>
<comment type="cofactor">
    <cofactor evidence="1 4">
        <name>a divalent metal cation</name>
        <dbReference type="ChEBI" id="CHEBI:60240"/>
    </cofactor>
</comment>
<dbReference type="Proteomes" id="UP000708576">
    <property type="component" value="Unassembled WGS sequence"/>
</dbReference>
<dbReference type="EC" id="3.6.1.9" evidence="4"/>
<keyword evidence="3 4" id="KW-0546">Nucleotide metabolism</keyword>